<keyword evidence="3" id="KW-1185">Reference proteome</keyword>
<dbReference type="EMBL" id="FOEF01000013">
    <property type="protein sequence ID" value="SEP49808.1"/>
    <property type="molecule type" value="Genomic_DNA"/>
</dbReference>
<organism evidence="2 3">
    <name type="scientific">Amycolatopsis saalfeldensis</name>
    <dbReference type="NCBI Taxonomy" id="394193"/>
    <lineage>
        <taxon>Bacteria</taxon>
        <taxon>Bacillati</taxon>
        <taxon>Actinomycetota</taxon>
        <taxon>Actinomycetes</taxon>
        <taxon>Pseudonocardiales</taxon>
        <taxon>Pseudonocardiaceae</taxon>
        <taxon>Amycolatopsis</taxon>
    </lineage>
</organism>
<keyword evidence="1" id="KW-0472">Membrane</keyword>
<evidence type="ECO:0000313" key="3">
    <source>
        <dbReference type="Proteomes" id="UP000198582"/>
    </source>
</evidence>
<sequence>MNPVMIDWLSVVLGPIGCILLVVALVKTRSATKAGAPVPPWAKVAQGVGIALVLVLALLHLIGTD</sequence>
<dbReference type="Proteomes" id="UP000198582">
    <property type="component" value="Unassembled WGS sequence"/>
</dbReference>
<accession>A0A1H8YED2</accession>
<keyword evidence="1" id="KW-1133">Transmembrane helix</keyword>
<evidence type="ECO:0000256" key="1">
    <source>
        <dbReference type="SAM" id="Phobius"/>
    </source>
</evidence>
<feature type="transmembrane region" description="Helical" evidence="1">
    <location>
        <begin position="38"/>
        <end position="62"/>
    </location>
</feature>
<proteinExistence type="predicted"/>
<dbReference type="AlphaFoldDB" id="A0A1H8YED2"/>
<feature type="transmembrane region" description="Helical" evidence="1">
    <location>
        <begin position="6"/>
        <end position="26"/>
    </location>
</feature>
<keyword evidence="1" id="KW-0812">Transmembrane</keyword>
<dbReference type="STRING" id="394193.SAMN04489732_113208"/>
<gene>
    <name evidence="2" type="ORF">SAMN04489732_113208</name>
</gene>
<reference evidence="3" key="1">
    <citation type="submission" date="2016-10" db="EMBL/GenBank/DDBJ databases">
        <authorList>
            <person name="Varghese N."/>
            <person name="Submissions S."/>
        </authorList>
    </citation>
    <scope>NUCLEOTIDE SEQUENCE [LARGE SCALE GENOMIC DNA]</scope>
    <source>
        <strain evidence="3">DSM 44993</strain>
    </source>
</reference>
<name>A0A1H8YED2_9PSEU</name>
<protein>
    <submittedName>
        <fullName evidence="2">Uncharacterized protein</fullName>
    </submittedName>
</protein>
<evidence type="ECO:0000313" key="2">
    <source>
        <dbReference type="EMBL" id="SEP49808.1"/>
    </source>
</evidence>